<keyword evidence="2" id="KW-1185">Reference proteome</keyword>
<comment type="caution">
    <text evidence="1">The sequence shown here is derived from an EMBL/GenBank/DDBJ whole genome shotgun (WGS) entry which is preliminary data.</text>
</comment>
<organism evidence="1 2">
    <name type="scientific">Racocetra persica</name>
    <dbReference type="NCBI Taxonomy" id="160502"/>
    <lineage>
        <taxon>Eukaryota</taxon>
        <taxon>Fungi</taxon>
        <taxon>Fungi incertae sedis</taxon>
        <taxon>Mucoromycota</taxon>
        <taxon>Glomeromycotina</taxon>
        <taxon>Glomeromycetes</taxon>
        <taxon>Diversisporales</taxon>
        <taxon>Gigasporaceae</taxon>
        <taxon>Racocetra</taxon>
    </lineage>
</organism>
<dbReference type="EMBL" id="CAJVQC010084991">
    <property type="protein sequence ID" value="CAG8821533.1"/>
    <property type="molecule type" value="Genomic_DNA"/>
</dbReference>
<name>A0ACA9S1M9_9GLOM</name>
<reference evidence="1" key="1">
    <citation type="submission" date="2021-06" db="EMBL/GenBank/DDBJ databases">
        <authorList>
            <person name="Kallberg Y."/>
            <person name="Tangrot J."/>
            <person name="Rosling A."/>
        </authorList>
    </citation>
    <scope>NUCLEOTIDE SEQUENCE</scope>
    <source>
        <strain evidence="1">MA461A</strain>
    </source>
</reference>
<proteinExistence type="predicted"/>
<accession>A0ACA9S1M9</accession>
<feature type="non-terminal residue" evidence="1">
    <location>
        <position position="1"/>
    </location>
</feature>
<dbReference type="Proteomes" id="UP000789920">
    <property type="component" value="Unassembled WGS sequence"/>
</dbReference>
<evidence type="ECO:0000313" key="1">
    <source>
        <dbReference type="EMBL" id="CAG8821533.1"/>
    </source>
</evidence>
<protein>
    <submittedName>
        <fullName evidence="1">665_t:CDS:1</fullName>
    </submittedName>
</protein>
<evidence type="ECO:0000313" key="2">
    <source>
        <dbReference type="Proteomes" id="UP000789920"/>
    </source>
</evidence>
<gene>
    <name evidence="1" type="ORF">RPERSI_LOCUS25607</name>
</gene>
<sequence length="159" mass="19101">YYNGANVNKTKSSRYKYPSQGCCNTFTNLTRLIEYVKEIYCSMVLGVQYQLQYIQTVHDKNNDIELFKESLLKELDDLIKDLEHNKQIYLPLIECGYDICKVFGEIKKLKNELIDNKQKIILLEEKYKKLNEEYKKFFKKYDELRKDNETLLKKIMNIL</sequence>